<sequence length="43" mass="4864">MLRIQIVGWLLLPPEKRPGLITAYLDQPDGAGHYQRDDKDVSS</sequence>
<name>A0A3P7II33_STRVU</name>
<evidence type="ECO:0000313" key="2">
    <source>
        <dbReference type="Proteomes" id="UP000270094"/>
    </source>
</evidence>
<gene>
    <name evidence="1" type="ORF">SVUK_LOCUS222</name>
</gene>
<dbReference type="AlphaFoldDB" id="A0A3P7II33"/>
<reference evidence="1 2" key="1">
    <citation type="submission" date="2018-11" db="EMBL/GenBank/DDBJ databases">
        <authorList>
            <consortium name="Pathogen Informatics"/>
        </authorList>
    </citation>
    <scope>NUCLEOTIDE SEQUENCE [LARGE SCALE GENOMIC DNA]</scope>
</reference>
<accession>A0A3P7II33</accession>
<evidence type="ECO:0000313" key="1">
    <source>
        <dbReference type="EMBL" id="VDM65224.1"/>
    </source>
</evidence>
<protein>
    <submittedName>
        <fullName evidence="1">Uncharacterized protein</fullName>
    </submittedName>
</protein>
<organism evidence="1 2">
    <name type="scientific">Strongylus vulgaris</name>
    <name type="common">Blood worm</name>
    <dbReference type="NCBI Taxonomy" id="40348"/>
    <lineage>
        <taxon>Eukaryota</taxon>
        <taxon>Metazoa</taxon>
        <taxon>Ecdysozoa</taxon>
        <taxon>Nematoda</taxon>
        <taxon>Chromadorea</taxon>
        <taxon>Rhabditida</taxon>
        <taxon>Rhabditina</taxon>
        <taxon>Rhabditomorpha</taxon>
        <taxon>Strongyloidea</taxon>
        <taxon>Strongylidae</taxon>
        <taxon>Strongylus</taxon>
    </lineage>
</organism>
<proteinExistence type="predicted"/>
<dbReference type="EMBL" id="UYYB01000322">
    <property type="protein sequence ID" value="VDM65224.1"/>
    <property type="molecule type" value="Genomic_DNA"/>
</dbReference>
<keyword evidence="2" id="KW-1185">Reference proteome</keyword>
<dbReference type="OrthoDB" id="415411at2759"/>
<dbReference type="Proteomes" id="UP000270094">
    <property type="component" value="Unassembled WGS sequence"/>
</dbReference>